<dbReference type="PANTHER" id="PTHR43547">
    <property type="entry name" value="TWO-COMPONENT HISTIDINE KINASE"/>
    <property type="match status" value="1"/>
</dbReference>
<evidence type="ECO:0000313" key="9">
    <source>
        <dbReference type="Proteomes" id="UP000218598"/>
    </source>
</evidence>
<evidence type="ECO:0000256" key="5">
    <source>
        <dbReference type="ARBA" id="ARBA00022777"/>
    </source>
</evidence>
<evidence type="ECO:0000313" key="8">
    <source>
        <dbReference type="EMBL" id="PCC41016.1"/>
    </source>
</evidence>
<evidence type="ECO:0000256" key="6">
    <source>
        <dbReference type="ARBA" id="ARBA00023012"/>
    </source>
</evidence>
<dbReference type="InterPro" id="IPR036890">
    <property type="entry name" value="HATPase_C_sf"/>
</dbReference>
<feature type="domain" description="Histidine kinase" evidence="7">
    <location>
        <begin position="88"/>
        <end position="300"/>
    </location>
</feature>
<dbReference type="GO" id="GO:0005886">
    <property type="term" value="C:plasma membrane"/>
    <property type="evidence" value="ECO:0007669"/>
    <property type="project" value="UniProtKB-SubCell"/>
</dbReference>
<dbReference type="PRINTS" id="PR00344">
    <property type="entry name" value="BCTRLSENSOR"/>
</dbReference>
<evidence type="ECO:0000259" key="7">
    <source>
        <dbReference type="PROSITE" id="PS50109"/>
    </source>
</evidence>
<dbReference type="PROSITE" id="PS50109">
    <property type="entry name" value="HIS_KIN"/>
    <property type="match status" value="1"/>
</dbReference>
<dbReference type="PANTHER" id="PTHR43547:SF2">
    <property type="entry name" value="HYBRID SIGNAL TRANSDUCTION HISTIDINE KINASE C"/>
    <property type="match status" value="1"/>
</dbReference>
<evidence type="ECO:0000256" key="1">
    <source>
        <dbReference type="ARBA" id="ARBA00000085"/>
    </source>
</evidence>
<dbReference type="CDD" id="cd00082">
    <property type="entry name" value="HisKA"/>
    <property type="match status" value="1"/>
</dbReference>
<accession>A0A2A3YNT0</accession>
<dbReference type="Gene3D" id="1.10.287.130">
    <property type="match status" value="1"/>
</dbReference>
<name>A0A2A3YNT0_9MICO</name>
<dbReference type="SMART" id="SM00387">
    <property type="entry name" value="HATPase_c"/>
    <property type="match status" value="1"/>
</dbReference>
<dbReference type="CDD" id="cd00075">
    <property type="entry name" value="HATPase"/>
    <property type="match status" value="1"/>
</dbReference>
<dbReference type="InterPro" id="IPR003594">
    <property type="entry name" value="HATPase_dom"/>
</dbReference>
<dbReference type="GO" id="GO:0000155">
    <property type="term" value="F:phosphorelay sensor kinase activity"/>
    <property type="evidence" value="ECO:0007669"/>
    <property type="project" value="InterPro"/>
</dbReference>
<dbReference type="SMART" id="SM00388">
    <property type="entry name" value="HisKA"/>
    <property type="match status" value="1"/>
</dbReference>
<keyword evidence="4" id="KW-0597">Phosphoprotein</keyword>
<dbReference type="Gene3D" id="3.30.565.10">
    <property type="entry name" value="Histidine kinase-like ATPase, C-terminal domain"/>
    <property type="match status" value="1"/>
</dbReference>
<dbReference type="Proteomes" id="UP000218598">
    <property type="component" value="Unassembled WGS sequence"/>
</dbReference>
<organism evidence="8 9">
    <name type="scientific">Brachybacterium alimentarium</name>
    <dbReference type="NCBI Taxonomy" id="47845"/>
    <lineage>
        <taxon>Bacteria</taxon>
        <taxon>Bacillati</taxon>
        <taxon>Actinomycetota</taxon>
        <taxon>Actinomycetes</taxon>
        <taxon>Micrococcales</taxon>
        <taxon>Dermabacteraceae</taxon>
        <taxon>Brachybacterium</taxon>
    </lineage>
</organism>
<dbReference type="InterPro" id="IPR004358">
    <property type="entry name" value="Sig_transdc_His_kin-like_C"/>
</dbReference>
<comment type="caution">
    <text evidence="8">The sequence shown here is derived from an EMBL/GenBank/DDBJ whole genome shotgun (WGS) entry which is preliminary data.</text>
</comment>
<evidence type="ECO:0000256" key="4">
    <source>
        <dbReference type="ARBA" id="ARBA00022553"/>
    </source>
</evidence>
<evidence type="ECO:0000256" key="3">
    <source>
        <dbReference type="ARBA" id="ARBA00012438"/>
    </source>
</evidence>
<evidence type="ECO:0000256" key="2">
    <source>
        <dbReference type="ARBA" id="ARBA00004236"/>
    </source>
</evidence>
<dbReference type="Pfam" id="PF00512">
    <property type="entry name" value="HisKA"/>
    <property type="match status" value="1"/>
</dbReference>
<dbReference type="InterPro" id="IPR036097">
    <property type="entry name" value="HisK_dim/P_sf"/>
</dbReference>
<gene>
    <name evidence="8" type="ORF">CIK66_00110</name>
</gene>
<dbReference type="InterPro" id="IPR003661">
    <property type="entry name" value="HisK_dim/P_dom"/>
</dbReference>
<dbReference type="EMBL" id="NRGR01000001">
    <property type="protein sequence ID" value="PCC41016.1"/>
    <property type="molecule type" value="Genomic_DNA"/>
</dbReference>
<dbReference type="SUPFAM" id="SSF55874">
    <property type="entry name" value="ATPase domain of HSP90 chaperone/DNA topoisomerase II/histidine kinase"/>
    <property type="match status" value="1"/>
</dbReference>
<proteinExistence type="predicted"/>
<reference evidence="8 9" key="1">
    <citation type="journal article" date="2017" name="Elife">
        <title>Extensive horizontal gene transfer in cheese-associated bacteria.</title>
        <authorList>
            <person name="Bonham K.S."/>
            <person name="Wolfe B.E."/>
            <person name="Dutton R.J."/>
        </authorList>
    </citation>
    <scope>NUCLEOTIDE SEQUENCE [LARGE SCALE GENOMIC DNA]</scope>
    <source>
        <strain evidence="8 9">341_9</strain>
    </source>
</reference>
<dbReference type="AlphaFoldDB" id="A0A2A3YNT0"/>
<dbReference type="OrthoDB" id="9806130at2"/>
<protein>
    <recommendedName>
        <fullName evidence="3">histidine kinase</fullName>
        <ecNumber evidence="3">2.7.13.3</ecNumber>
    </recommendedName>
</protein>
<dbReference type="EC" id="2.7.13.3" evidence="3"/>
<keyword evidence="6" id="KW-0902">Two-component regulatory system</keyword>
<keyword evidence="9" id="KW-1185">Reference proteome</keyword>
<comment type="catalytic activity">
    <reaction evidence="1">
        <text>ATP + protein L-histidine = ADP + protein N-phospho-L-histidine.</text>
        <dbReference type="EC" id="2.7.13.3"/>
    </reaction>
</comment>
<dbReference type="InterPro" id="IPR005467">
    <property type="entry name" value="His_kinase_dom"/>
</dbReference>
<keyword evidence="5" id="KW-0418">Kinase</keyword>
<sequence length="302" mass="32939">MTALAVILGVLLLVTAVYLVIVLQQINGVRRQLERQLGQDSPRTVTLSLVVPQLEALTAQVNATVRQAQTASTRTREEERRIRSFIADISHDLRTPLTTVRGYLQLLGRTDLDDEQRAQLAVALRQAEELGALVDRLYEYAYLLDEEPALDIEPLDIGVLVGELLLGMTTEIEGAGLDVAFDPPVRLVVASDREKVTRIVQNLARNAVHHGRGLLTVEALRTDGGLELRVANGVAPGVELDAARLFDRFYTADSSRTGRTSGLGLSIVQTLTEQLGGRTSARQDPDEGTVQISVRIPSRPGP</sequence>
<comment type="subcellular location">
    <subcellularLocation>
        <location evidence="2">Cell membrane</location>
    </subcellularLocation>
</comment>
<keyword evidence="5" id="KW-0808">Transferase</keyword>
<dbReference type="RefSeq" id="WP_096196170.1">
    <property type="nucleotide sequence ID" value="NZ_JBQQGT010000019.1"/>
</dbReference>
<dbReference type="Pfam" id="PF02518">
    <property type="entry name" value="HATPase_c"/>
    <property type="match status" value="1"/>
</dbReference>
<dbReference type="SUPFAM" id="SSF47384">
    <property type="entry name" value="Homodimeric domain of signal transducing histidine kinase"/>
    <property type="match status" value="1"/>
</dbReference>